<keyword evidence="10" id="KW-0408">Iron</keyword>
<protein>
    <recommendedName>
        <fullName evidence="2">Fe(2+) transporter FeoB</fullName>
    </recommendedName>
    <alternativeName>
        <fullName evidence="14">Ferrous iron transport protein B</fullName>
    </alternativeName>
</protein>
<name>A0AAW9MS34_9FIRM</name>
<dbReference type="PANTHER" id="PTHR43185">
    <property type="entry name" value="FERROUS IRON TRANSPORT PROTEIN B"/>
    <property type="match status" value="1"/>
</dbReference>
<dbReference type="InterPro" id="IPR050860">
    <property type="entry name" value="FeoB_GTPase"/>
</dbReference>
<keyword evidence="11" id="KW-0406">Ion transport</keyword>
<accession>A0AAW9MS34</accession>
<feature type="transmembrane region" description="Helical" evidence="15">
    <location>
        <begin position="701"/>
        <end position="720"/>
    </location>
</feature>
<proteinExistence type="predicted"/>
<gene>
    <name evidence="17" type="ORF">VLK81_08005</name>
</gene>
<evidence type="ECO:0000256" key="12">
    <source>
        <dbReference type="ARBA" id="ARBA00023134"/>
    </source>
</evidence>
<dbReference type="InterPro" id="IPR011640">
    <property type="entry name" value="Fe2_transport_prot_B_C"/>
</dbReference>
<evidence type="ECO:0000256" key="14">
    <source>
        <dbReference type="ARBA" id="ARBA00031200"/>
    </source>
</evidence>
<dbReference type="Pfam" id="PF07664">
    <property type="entry name" value="FeoB_C"/>
    <property type="match status" value="1"/>
</dbReference>
<keyword evidence="12" id="KW-0342">GTP-binding</keyword>
<evidence type="ECO:0000256" key="7">
    <source>
        <dbReference type="ARBA" id="ARBA00022692"/>
    </source>
</evidence>
<dbReference type="NCBIfam" id="TIGR00231">
    <property type="entry name" value="small_GTP"/>
    <property type="match status" value="1"/>
</dbReference>
<keyword evidence="7 15" id="KW-0812">Transmembrane</keyword>
<keyword evidence="13 15" id="KW-0472">Membrane</keyword>
<dbReference type="SUPFAM" id="SSF52540">
    <property type="entry name" value="P-loop containing nucleoside triphosphate hydrolases"/>
    <property type="match status" value="1"/>
</dbReference>
<dbReference type="Pfam" id="PF02421">
    <property type="entry name" value="FeoB_N"/>
    <property type="match status" value="1"/>
</dbReference>
<feature type="transmembrane region" description="Helical" evidence="15">
    <location>
        <begin position="272"/>
        <end position="292"/>
    </location>
</feature>
<dbReference type="InterPro" id="IPR006073">
    <property type="entry name" value="GTP-bd"/>
</dbReference>
<dbReference type="AlphaFoldDB" id="A0AAW9MS34"/>
<evidence type="ECO:0000259" key="16">
    <source>
        <dbReference type="PROSITE" id="PS51711"/>
    </source>
</evidence>
<feature type="transmembrane region" description="Helical" evidence="15">
    <location>
        <begin position="596"/>
        <end position="619"/>
    </location>
</feature>
<evidence type="ECO:0000256" key="5">
    <source>
        <dbReference type="ARBA" id="ARBA00022496"/>
    </source>
</evidence>
<feature type="transmembrane region" description="Helical" evidence="15">
    <location>
        <begin position="732"/>
        <end position="753"/>
    </location>
</feature>
<dbReference type="InterPro" id="IPR041069">
    <property type="entry name" value="FeoB_Cyto"/>
</dbReference>
<feature type="transmembrane region" description="Helical" evidence="15">
    <location>
        <begin position="507"/>
        <end position="531"/>
    </location>
</feature>
<feature type="transmembrane region" description="Helical" evidence="15">
    <location>
        <begin position="765"/>
        <end position="783"/>
    </location>
</feature>
<evidence type="ECO:0000256" key="10">
    <source>
        <dbReference type="ARBA" id="ARBA00023004"/>
    </source>
</evidence>
<organism evidence="17 18">
    <name type="scientific">Citroniella saccharovorans</name>
    <dbReference type="NCBI Taxonomy" id="2053367"/>
    <lineage>
        <taxon>Bacteria</taxon>
        <taxon>Bacillati</taxon>
        <taxon>Bacillota</taxon>
        <taxon>Tissierellia</taxon>
        <taxon>Tissierellales</taxon>
        <taxon>Peptoniphilaceae</taxon>
        <taxon>Citroniella</taxon>
    </lineage>
</organism>
<dbReference type="GO" id="GO:0005886">
    <property type="term" value="C:plasma membrane"/>
    <property type="evidence" value="ECO:0007669"/>
    <property type="project" value="UniProtKB-SubCell"/>
</dbReference>
<evidence type="ECO:0000313" key="18">
    <source>
        <dbReference type="Proteomes" id="UP001357733"/>
    </source>
</evidence>
<dbReference type="Gene3D" id="1.10.287.1770">
    <property type="match status" value="1"/>
</dbReference>
<dbReference type="Pfam" id="PF07670">
    <property type="entry name" value="Gate"/>
    <property type="match status" value="2"/>
</dbReference>
<keyword evidence="8" id="KW-0547">Nucleotide-binding</keyword>
<keyword evidence="18" id="KW-1185">Reference proteome</keyword>
<sequence>MKIALVGNPNSGKTTLFNSITGSNQYVGNWPGVTVEKKSGKLKTDHSVEIIDLPGIYSLSPYSSEEIITRDYIVEEKPDVVINIIDGTNFERNLYLTSQLSELGVPMVLAINFHDAMIKDRISIDEEKLSKILSYPMIKISALNGENIDKLMDIAISLKGTENKRIHTFNDDIENLIEEISKFIDKEEKLKRYYSIKLIEHDDKIRPKLNLSSEDYKNIEDLISKIEKKYDDDSAALIADSRYNQIEQLVKGSLVYSNNGKSTFSEKIDKFIMNRFLALPIFFIIMFLVYYVSISTVGTRATDFVNDGLFADGFFLFGRGREAYDDASEEFTRADEVVGTFEEYFEKNSLSEANKNNLKLDVNHRDDKGEIEEVKSYSYEDYEKMKEVSEPDPKDYGTFIEGIPIVLSRFLEKINVSEVLRDLVINGIVAGVGAVLGFLPQMFVLFLFLAFLEACGYMARISFIMDKIFRKFGLSGKSFIPMLIGTGCSVPGILASRTIENEKDKRMTIITTSFIPCGAKLPVIALISGAVFGESSWVAISSYILGVLAVVVSGLILKNTRRFKGKVAPYIMELPNYHLPKLTRVIKSAIDRSKAFVVKAATIIMLATILVWAGTSFGFENGSFGEVAMENSILAQFGKVIAFIFKPLGWGHWQGAVATITGLIAKENIVSTFGVVFGGFDEVAENGWQVWENVRNIFTPLAAYSFLIFNLLCIPCFAAVGAIRREMNDLRWTLFAVLYETTFAYLVAFSFYRLGLFFTMGRFDALTVIAIAVVLITALFIAFGGRERKVLKKVEA</sequence>
<comment type="caution">
    <text evidence="17">The sequence shown here is derived from an EMBL/GenBank/DDBJ whole genome shotgun (WGS) entry which is preliminary data.</text>
</comment>
<dbReference type="PRINTS" id="PR00326">
    <property type="entry name" value="GTP1OBG"/>
</dbReference>
<dbReference type="GO" id="GO:0005525">
    <property type="term" value="F:GTP binding"/>
    <property type="evidence" value="ECO:0007669"/>
    <property type="project" value="UniProtKB-KW"/>
</dbReference>
<evidence type="ECO:0000256" key="15">
    <source>
        <dbReference type="SAM" id="Phobius"/>
    </source>
</evidence>
<evidence type="ECO:0000256" key="9">
    <source>
        <dbReference type="ARBA" id="ARBA00022989"/>
    </source>
</evidence>
<dbReference type="GO" id="GO:0015093">
    <property type="term" value="F:ferrous iron transmembrane transporter activity"/>
    <property type="evidence" value="ECO:0007669"/>
    <property type="project" value="InterPro"/>
</dbReference>
<dbReference type="PANTHER" id="PTHR43185:SF1">
    <property type="entry name" value="FE(2+) TRANSPORTER FEOB"/>
    <property type="match status" value="1"/>
</dbReference>
<dbReference type="CDD" id="cd01879">
    <property type="entry name" value="FeoB"/>
    <property type="match status" value="1"/>
</dbReference>
<dbReference type="InterPro" id="IPR005225">
    <property type="entry name" value="Small_GTP-bd"/>
</dbReference>
<dbReference type="Pfam" id="PF17910">
    <property type="entry name" value="FeoB_Cyto"/>
    <property type="match status" value="1"/>
</dbReference>
<comment type="subcellular location">
    <subcellularLocation>
        <location evidence="1">Cell inner membrane</location>
        <topology evidence="1">Multi-pass membrane protein</topology>
    </subcellularLocation>
</comment>
<dbReference type="Gene3D" id="3.40.50.300">
    <property type="entry name" value="P-loop containing nucleotide triphosphate hydrolases"/>
    <property type="match status" value="1"/>
</dbReference>
<dbReference type="FunFam" id="3.40.50.300:FF:000426">
    <property type="entry name" value="Ferrous iron transport protein B"/>
    <property type="match status" value="1"/>
</dbReference>
<evidence type="ECO:0000256" key="11">
    <source>
        <dbReference type="ARBA" id="ARBA00023065"/>
    </source>
</evidence>
<keyword evidence="9 15" id="KW-1133">Transmembrane helix</keyword>
<feature type="transmembrane region" description="Helical" evidence="15">
    <location>
        <begin position="537"/>
        <end position="557"/>
    </location>
</feature>
<evidence type="ECO:0000256" key="13">
    <source>
        <dbReference type="ARBA" id="ARBA00023136"/>
    </source>
</evidence>
<evidence type="ECO:0000256" key="1">
    <source>
        <dbReference type="ARBA" id="ARBA00004429"/>
    </source>
</evidence>
<evidence type="ECO:0000256" key="3">
    <source>
        <dbReference type="ARBA" id="ARBA00022448"/>
    </source>
</evidence>
<feature type="domain" description="FeoB-type G" evidence="16">
    <location>
        <begin position="1"/>
        <end position="161"/>
    </location>
</feature>
<feature type="transmembrane region" description="Helical" evidence="15">
    <location>
        <begin position="472"/>
        <end position="495"/>
    </location>
</feature>
<dbReference type="InterPro" id="IPR030389">
    <property type="entry name" value="G_FEOB_dom"/>
</dbReference>
<keyword evidence="3" id="KW-0813">Transport</keyword>
<dbReference type="InterPro" id="IPR011642">
    <property type="entry name" value="Gate_dom"/>
</dbReference>
<dbReference type="EMBL" id="JAYKOT010000003">
    <property type="protein sequence ID" value="MEB3429949.1"/>
    <property type="molecule type" value="Genomic_DNA"/>
</dbReference>
<keyword evidence="5" id="KW-0410">Iron transport</keyword>
<reference evidence="17 18" key="1">
    <citation type="submission" date="2024-01" db="EMBL/GenBank/DDBJ databases">
        <title>Complete genome sequence of Citroniella saccharovorans strain M6.X9, isolated from human fecal sample.</title>
        <authorList>
            <person name="Cheng G."/>
            <person name="Westerholm M."/>
            <person name="Schnurer A."/>
        </authorList>
    </citation>
    <scope>NUCLEOTIDE SEQUENCE [LARGE SCALE GENOMIC DNA]</scope>
    <source>
        <strain evidence="17 18">DSM 29873</strain>
    </source>
</reference>
<dbReference type="Proteomes" id="UP001357733">
    <property type="component" value="Unassembled WGS sequence"/>
</dbReference>
<evidence type="ECO:0000256" key="8">
    <source>
        <dbReference type="ARBA" id="ARBA00022741"/>
    </source>
</evidence>
<dbReference type="PROSITE" id="PS51711">
    <property type="entry name" value="G_FEOB"/>
    <property type="match status" value="1"/>
</dbReference>
<keyword evidence="4" id="KW-1003">Cell membrane</keyword>
<evidence type="ECO:0000256" key="4">
    <source>
        <dbReference type="ARBA" id="ARBA00022475"/>
    </source>
</evidence>
<keyword evidence="6" id="KW-0997">Cell inner membrane</keyword>
<evidence type="ECO:0000256" key="6">
    <source>
        <dbReference type="ARBA" id="ARBA00022519"/>
    </source>
</evidence>
<evidence type="ECO:0000256" key="2">
    <source>
        <dbReference type="ARBA" id="ARBA00022371"/>
    </source>
</evidence>
<evidence type="ECO:0000313" key="17">
    <source>
        <dbReference type="EMBL" id="MEB3429949.1"/>
    </source>
</evidence>
<dbReference type="InterPro" id="IPR027417">
    <property type="entry name" value="P-loop_NTPase"/>
</dbReference>